<dbReference type="EMBL" id="JBBPBN010000006">
    <property type="protein sequence ID" value="KAK9035846.1"/>
    <property type="molecule type" value="Genomic_DNA"/>
</dbReference>
<accession>A0ABR2TEB9</accession>
<reference evidence="2 3" key="1">
    <citation type="journal article" date="2024" name="G3 (Bethesda)">
        <title>Genome assembly of Hibiscus sabdariffa L. provides insights into metabolisms of medicinal natural products.</title>
        <authorList>
            <person name="Kim T."/>
        </authorList>
    </citation>
    <scope>NUCLEOTIDE SEQUENCE [LARGE SCALE GENOMIC DNA]</scope>
    <source>
        <strain evidence="2">TK-2024</strain>
        <tissue evidence="2">Old leaves</tissue>
    </source>
</reference>
<organism evidence="2 3">
    <name type="scientific">Hibiscus sabdariffa</name>
    <name type="common">roselle</name>
    <dbReference type="NCBI Taxonomy" id="183260"/>
    <lineage>
        <taxon>Eukaryota</taxon>
        <taxon>Viridiplantae</taxon>
        <taxon>Streptophyta</taxon>
        <taxon>Embryophyta</taxon>
        <taxon>Tracheophyta</taxon>
        <taxon>Spermatophyta</taxon>
        <taxon>Magnoliopsida</taxon>
        <taxon>eudicotyledons</taxon>
        <taxon>Gunneridae</taxon>
        <taxon>Pentapetalae</taxon>
        <taxon>rosids</taxon>
        <taxon>malvids</taxon>
        <taxon>Malvales</taxon>
        <taxon>Malvaceae</taxon>
        <taxon>Malvoideae</taxon>
        <taxon>Hibiscus</taxon>
    </lineage>
</organism>
<evidence type="ECO:0000256" key="1">
    <source>
        <dbReference type="SAM" id="MobiDB-lite"/>
    </source>
</evidence>
<sequence>MSGEGMKTTQSGFAFGTDPNEESKANGRRCENKIGGSWGMDLLYLQGELGVDGRSQQPFSFEKDQPSQMPTPILLVGQGSRPATHHFVLLDVSFFPLHYDEVA</sequence>
<evidence type="ECO:0000313" key="3">
    <source>
        <dbReference type="Proteomes" id="UP001396334"/>
    </source>
</evidence>
<dbReference type="Proteomes" id="UP001396334">
    <property type="component" value="Unassembled WGS sequence"/>
</dbReference>
<name>A0ABR2TEB9_9ROSI</name>
<evidence type="ECO:0000313" key="2">
    <source>
        <dbReference type="EMBL" id="KAK9035846.1"/>
    </source>
</evidence>
<feature type="region of interest" description="Disordered" evidence="1">
    <location>
        <begin position="1"/>
        <end position="29"/>
    </location>
</feature>
<gene>
    <name evidence="2" type="ORF">V6N11_077873</name>
</gene>
<protein>
    <submittedName>
        <fullName evidence="2">Uncharacterized protein</fullName>
    </submittedName>
</protein>
<keyword evidence="3" id="KW-1185">Reference proteome</keyword>
<proteinExistence type="predicted"/>
<comment type="caution">
    <text evidence="2">The sequence shown here is derived from an EMBL/GenBank/DDBJ whole genome shotgun (WGS) entry which is preliminary data.</text>
</comment>